<feature type="compositionally biased region" description="Pro residues" evidence="1">
    <location>
        <begin position="350"/>
        <end position="361"/>
    </location>
</feature>
<sequence>MTASRYLTAMLAPAVVLAARPTIPDPTPVISPDPIQGFSPKITGAAHVKDAAIELLRRYVDYDHTCGFVDANLASALTCPGSNICATNSILGVAGCCDPLSLESCYLFTSCVPSSLMASCTATGCLQNEAIAKCTEASAPYCVDWQYDYITTTLKAYGCDVSDFTGSVELTYSGQDIFDISSYLTSIPEFSFPTVFVTQTQTFSAGLAGTTDSSSSSFSSSHNTNSDSHKKTPLGAIIGGVVGGLAVIALVGAGLLFLFKRRRDKRNAAAAAAFTPAHPQQQGPPPPQQPPMPYGAPAYKPPPMGVPPPPPPMQQPGNTASFYAPPPQGDVKHEYVQQNVASVPSTLGPYSPPLSPSPQYTPSPVQGPGGPPQQQQWNPNVPQIDGTPVHRNSEGQPVHEAP</sequence>
<dbReference type="EMBL" id="WWBZ02000002">
    <property type="protein sequence ID" value="KAF4312468.1"/>
    <property type="molecule type" value="Genomic_DNA"/>
</dbReference>
<accession>A0A8H4J7Q5</accession>
<feature type="chain" id="PRO_5034001719" evidence="3">
    <location>
        <begin position="19"/>
        <end position="402"/>
    </location>
</feature>
<feature type="signal peptide" evidence="3">
    <location>
        <begin position="1"/>
        <end position="18"/>
    </location>
</feature>
<dbReference type="AlphaFoldDB" id="A0A8H4J7Q5"/>
<feature type="compositionally biased region" description="Pro residues" evidence="1">
    <location>
        <begin position="282"/>
        <end position="314"/>
    </location>
</feature>
<comment type="caution">
    <text evidence="4">The sequence shown here is derived from an EMBL/GenBank/DDBJ whole genome shotgun (WGS) entry which is preliminary data.</text>
</comment>
<proteinExistence type="predicted"/>
<keyword evidence="2" id="KW-0472">Membrane</keyword>
<evidence type="ECO:0000256" key="1">
    <source>
        <dbReference type="SAM" id="MobiDB-lite"/>
    </source>
</evidence>
<evidence type="ECO:0000313" key="5">
    <source>
        <dbReference type="Proteomes" id="UP000572817"/>
    </source>
</evidence>
<organism evidence="4 5">
    <name type="scientific">Botryosphaeria dothidea</name>
    <dbReference type="NCBI Taxonomy" id="55169"/>
    <lineage>
        <taxon>Eukaryota</taxon>
        <taxon>Fungi</taxon>
        <taxon>Dikarya</taxon>
        <taxon>Ascomycota</taxon>
        <taxon>Pezizomycotina</taxon>
        <taxon>Dothideomycetes</taxon>
        <taxon>Dothideomycetes incertae sedis</taxon>
        <taxon>Botryosphaeriales</taxon>
        <taxon>Botryosphaeriaceae</taxon>
        <taxon>Botryosphaeria</taxon>
    </lineage>
</organism>
<keyword evidence="2" id="KW-1133">Transmembrane helix</keyword>
<keyword evidence="2" id="KW-0812">Transmembrane</keyword>
<keyword evidence="3" id="KW-0732">Signal</keyword>
<keyword evidence="5" id="KW-1185">Reference proteome</keyword>
<protein>
    <submittedName>
        <fullName evidence="4">Uncharacterized protein</fullName>
    </submittedName>
</protein>
<feature type="transmembrane region" description="Helical" evidence="2">
    <location>
        <begin position="234"/>
        <end position="259"/>
    </location>
</feature>
<dbReference type="Proteomes" id="UP000572817">
    <property type="component" value="Unassembled WGS sequence"/>
</dbReference>
<reference evidence="4" key="1">
    <citation type="submission" date="2020-04" db="EMBL/GenBank/DDBJ databases">
        <title>Genome Assembly and Annotation of Botryosphaeria dothidea sdau 11-99, a Latent Pathogen of Apple Fruit Ring Rot in China.</title>
        <authorList>
            <person name="Yu C."/>
            <person name="Diao Y."/>
            <person name="Lu Q."/>
            <person name="Zhao J."/>
            <person name="Cui S."/>
            <person name="Peng C."/>
            <person name="He B."/>
            <person name="Liu H."/>
        </authorList>
    </citation>
    <scope>NUCLEOTIDE SEQUENCE [LARGE SCALE GENOMIC DNA]</scope>
    <source>
        <strain evidence="4">Sdau11-99</strain>
    </source>
</reference>
<feature type="region of interest" description="Disordered" evidence="1">
    <location>
        <begin position="212"/>
        <end position="232"/>
    </location>
</feature>
<dbReference type="OrthoDB" id="5347452at2759"/>
<gene>
    <name evidence="4" type="ORF">GTA08_BOTSDO11809</name>
</gene>
<name>A0A8H4J7Q5_9PEZI</name>
<feature type="region of interest" description="Disordered" evidence="1">
    <location>
        <begin position="270"/>
        <end position="402"/>
    </location>
</feature>
<evidence type="ECO:0000256" key="3">
    <source>
        <dbReference type="SAM" id="SignalP"/>
    </source>
</evidence>
<feature type="compositionally biased region" description="Low complexity" evidence="1">
    <location>
        <begin position="212"/>
        <end position="226"/>
    </location>
</feature>
<evidence type="ECO:0000313" key="4">
    <source>
        <dbReference type="EMBL" id="KAF4312468.1"/>
    </source>
</evidence>
<feature type="compositionally biased region" description="Low complexity" evidence="1">
    <location>
        <begin position="362"/>
        <end position="383"/>
    </location>
</feature>
<evidence type="ECO:0000256" key="2">
    <source>
        <dbReference type="SAM" id="Phobius"/>
    </source>
</evidence>